<protein>
    <submittedName>
        <fullName evidence="3">Hypothetical, similar to sarcosine oxidase alpha subunit, 2Fe-2S domain</fullName>
    </submittedName>
</protein>
<evidence type="ECO:0000259" key="2">
    <source>
        <dbReference type="PROSITE" id="PS51085"/>
    </source>
</evidence>
<dbReference type="Pfam" id="PF13510">
    <property type="entry name" value="Fer2_4"/>
    <property type="match status" value="1"/>
</dbReference>
<dbReference type="EMBL" id="CAFE01000068">
    <property type="protein sequence ID" value="CCD36932.1"/>
    <property type="molecule type" value="Genomic_DNA"/>
</dbReference>
<dbReference type="Proteomes" id="UP000003511">
    <property type="component" value="Unassembled WGS sequence"/>
</dbReference>
<gene>
    <name evidence="3" type="ORF">BKIR_c155_3415</name>
</gene>
<feature type="domain" description="2Fe-2S ferredoxin-type" evidence="2">
    <location>
        <begin position="1"/>
        <end position="37"/>
    </location>
</feature>
<name>G4M705_9BURK</name>
<dbReference type="HOGENOM" id="CLU_3341636_0_0_4"/>
<dbReference type="GO" id="GO:0016491">
    <property type="term" value="F:oxidoreductase activity"/>
    <property type="evidence" value="ECO:0007669"/>
    <property type="project" value="UniProtKB-KW"/>
</dbReference>
<dbReference type="InterPro" id="IPR036010">
    <property type="entry name" value="2Fe-2S_ferredoxin-like_sf"/>
</dbReference>
<sequence length="37" mass="4006">MCGMGVCQECRVKVDGRAHVLGCHTLCRDGLSIETAR</sequence>
<evidence type="ECO:0000256" key="1">
    <source>
        <dbReference type="ARBA" id="ARBA00023002"/>
    </source>
</evidence>
<dbReference type="AlphaFoldDB" id="G4M705"/>
<dbReference type="GO" id="GO:0051536">
    <property type="term" value="F:iron-sulfur cluster binding"/>
    <property type="evidence" value="ECO:0007669"/>
    <property type="project" value="InterPro"/>
</dbReference>
<evidence type="ECO:0000313" key="4">
    <source>
        <dbReference type="Proteomes" id="UP000003511"/>
    </source>
</evidence>
<dbReference type="SUPFAM" id="SSF54292">
    <property type="entry name" value="2Fe-2S ferredoxin-like"/>
    <property type="match status" value="1"/>
</dbReference>
<evidence type="ECO:0000313" key="3">
    <source>
        <dbReference type="EMBL" id="CCD36932.1"/>
    </source>
</evidence>
<dbReference type="Gene3D" id="3.10.20.440">
    <property type="entry name" value="2Fe-2S iron-sulphur cluster binding domain, sarcosine oxidase, alpha subunit, N-terminal domain"/>
    <property type="match status" value="1"/>
</dbReference>
<proteinExistence type="predicted"/>
<keyword evidence="1" id="KW-0560">Oxidoreductase</keyword>
<keyword evidence="4" id="KW-1185">Reference proteome</keyword>
<organism evidence="3 4">
    <name type="scientific">Candidatus Paraburkholderia kirkii UZHbot1</name>
    <dbReference type="NCBI Taxonomy" id="1055526"/>
    <lineage>
        <taxon>Bacteria</taxon>
        <taxon>Pseudomonadati</taxon>
        <taxon>Pseudomonadota</taxon>
        <taxon>Betaproteobacteria</taxon>
        <taxon>Burkholderiales</taxon>
        <taxon>Burkholderiaceae</taxon>
        <taxon>Paraburkholderia</taxon>
    </lineage>
</organism>
<accession>G4M705</accession>
<reference evidence="3 4" key="2">
    <citation type="submission" date="2011-10" db="EMBL/GenBank/DDBJ databases">
        <title>Draft genome sequence of Candidatus Burkholderia kirkii.</title>
        <authorList>
            <person name="Carlier A.L."/>
            <person name="Eberl L."/>
        </authorList>
    </citation>
    <scope>NUCLEOTIDE SEQUENCE [LARGE SCALE GENOMIC DNA]</scope>
    <source>
        <strain evidence="3 4">UZHbot1</strain>
    </source>
</reference>
<dbReference type="InterPro" id="IPR001041">
    <property type="entry name" value="2Fe-2S_ferredoxin-type"/>
</dbReference>
<dbReference type="InterPro" id="IPR042204">
    <property type="entry name" value="2Fe-2S-bd_N"/>
</dbReference>
<comment type="caution">
    <text evidence="3">The sequence shown here is derived from an EMBL/GenBank/DDBJ whole genome shotgun (WGS) entry which is preliminary data.</text>
</comment>
<reference evidence="3 4" key="1">
    <citation type="submission" date="2011-09" db="EMBL/GenBank/DDBJ databases">
        <authorList>
            <person name="Carlier A."/>
        </authorList>
    </citation>
    <scope>NUCLEOTIDE SEQUENCE [LARGE SCALE GENOMIC DNA]</scope>
    <source>
        <strain evidence="3 4">UZHbot1</strain>
    </source>
</reference>
<dbReference type="BioCyc" id="CBUR1055526:G10QW-1745-MONOMER"/>
<dbReference type="PROSITE" id="PS51085">
    <property type="entry name" value="2FE2S_FER_2"/>
    <property type="match status" value="1"/>
</dbReference>